<dbReference type="InterPro" id="IPR051845">
    <property type="entry name" value="Znf385"/>
</dbReference>
<evidence type="ECO:0000256" key="6">
    <source>
        <dbReference type="ARBA" id="ARBA00023242"/>
    </source>
</evidence>
<accession>A0A4Z2GNQ9</accession>
<keyword evidence="5" id="KW-0862">Zinc</keyword>
<dbReference type="EMBL" id="SRLO01000486">
    <property type="protein sequence ID" value="TNN54384.1"/>
    <property type="molecule type" value="Genomic_DNA"/>
</dbReference>
<dbReference type="Proteomes" id="UP000314294">
    <property type="component" value="Unassembled WGS sequence"/>
</dbReference>
<evidence type="ECO:0000256" key="5">
    <source>
        <dbReference type="ARBA" id="ARBA00022833"/>
    </source>
</evidence>
<protein>
    <recommendedName>
        <fullName evidence="8">C2H2-type domain-containing protein</fullName>
    </recommendedName>
</protein>
<dbReference type="GO" id="GO:0005634">
    <property type="term" value="C:nucleus"/>
    <property type="evidence" value="ECO:0007669"/>
    <property type="project" value="UniProtKB-SubCell"/>
</dbReference>
<evidence type="ECO:0000256" key="7">
    <source>
        <dbReference type="SAM" id="MobiDB-lite"/>
    </source>
</evidence>
<comment type="caution">
    <text evidence="9">The sequence shown here is derived from an EMBL/GenBank/DDBJ whole genome shotgun (WGS) entry which is preliminary data.</text>
</comment>
<feature type="compositionally biased region" description="Polar residues" evidence="7">
    <location>
        <begin position="90"/>
        <end position="105"/>
    </location>
</feature>
<dbReference type="GO" id="GO:0008270">
    <property type="term" value="F:zinc ion binding"/>
    <property type="evidence" value="ECO:0007669"/>
    <property type="project" value="UniProtKB-KW"/>
</dbReference>
<dbReference type="OrthoDB" id="434647at2759"/>
<keyword evidence="10" id="KW-1185">Reference proteome</keyword>
<organism evidence="9 10">
    <name type="scientific">Liparis tanakae</name>
    <name type="common">Tanaka's snailfish</name>
    <dbReference type="NCBI Taxonomy" id="230148"/>
    <lineage>
        <taxon>Eukaryota</taxon>
        <taxon>Metazoa</taxon>
        <taxon>Chordata</taxon>
        <taxon>Craniata</taxon>
        <taxon>Vertebrata</taxon>
        <taxon>Euteleostomi</taxon>
        <taxon>Actinopterygii</taxon>
        <taxon>Neopterygii</taxon>
        <taxon>Teleostei</taxon>
        <taxon>Neoteleostei</taxon>
        <taxon>Acanthomorphata</taxon>
        <taxon>Eupercaria</taxon>
        <taxon>Perciformes</taxon>
        <taxon>Cottioidei</taxon>
        <taxon>Cottales</taxon>
        <taxon>Liparidae</taxon>
        <taxon>Liparis</taxon>
    </lineage>
</organism>
<dbReference type="AlphaFoldDB" id="A0A4Z2GNQ9"/>
<dbReference type="InterPro" id="IPR013087">
    <property type="entry name" value="Znf_C2H2_type"/>
</dbReference>
<sequence>MVMRCHEPNRCSFVHSRDDDDDRNADIQAEAHYKGHKHARKMKALETQRKRQKNGHSSTTTGRDRGRERRTMGRGTVPMDSHLKDIKGLRTSSQPAQQQPESIQESLPEPTPPSKPPSTDSSSLRSPQLSPLISPGPQLNDLPSDGPPVDGCGPANGSTPLSDPQGSPTAGEEEEEVKVEEAKEAKTDTKTLHCPTCKVTVNSSSQLESHCSGMF</sequence>
<feature type="compositionally biased region" description="Basic and acidic residues" evidence="7">
    <location>
        <begin position="62"/>
        <end position="71"/>
    </location>
</feature>
<name>A0A4Z2GNQ9_9TELE</name>
<evidence type="ECO:0000313" key="10">
    <source>
        <dbReference type="Proteomes" id="UP000314294"/>
    </source>
</evidence>
<evidence type="ECO:0000256" key="2">
    <source>
        <dbReference type="ARBA" id="ARBA00022723"/>
    </source>
</evidence>
<evidence type="ECO:0000313" key="9">
    <source>
        <dbReference type="EMBL" id="TNN54384.1"/>
    </source>
</evidence>
<dbReference type="InterPro" id="IPR036236">
    <property type="entry name" value="Znf_C2H2_sf"/>
</dbReference>
<evidence type="ECO:0000256" key="4">
    <source>
        <dbReference type="ARBA" id="ARBA00022771"/>
    </source>
</evidence>
<dbReference type="SUPFAM" id="SSF57667">
    <property type="entry name" value="beta-beta-alpha zinc fingers"/>
    <property type="match status" value="1"/>
</dbReference>
<evidence type="ECO:0000256" key="1">
    <source>
        <dbReference type="ARBA" id="ARBA00004123"/>
    </source>
</evidence>
<dbReference type="Gene3D" id="3.30.160.60">
    <property type="entry name" value="Classic Zinc Finger"/>
    <property type="match status" value="1"/>
</dbReference>
<evidence type="ECO:0000256" key="3">
    <source>
        <dbReference type="ARBA" id="ARBA00022737"/>
    </source>
</evidence>
<feature type="compositionally biased region" description="Polar residues" evidence="7">
    <location>
        <begin position="156"/>
        <end position="168"/>
    </location>
</feature>
<reference evidence="9 10" key="1">
    <citation type="submission" date="2019-03" db="EMBL/GenBank/DDBJ databases">
        <title>First draft genome of Liparis tanakae, snailfish: a comprehensive survey of snailfish specific genes.</title>
        <authorList>
            <person name="Kim W."/>
            <person name="Song I."/>
            <person name="Jeong J.-H."/>
            <person name="Kim D."/>
            <person name="Kim S."/>
            <person name="Ryu S."/>
            <person name="Song J.Y."/>
            <person name="Lee S.K."/>
        </authorList>
    </citation>
    <scope>NUCLEOTIDE SEQUENCE [LARGE SCALE GENOMIC DNA]</scope>
    <source>
        <tissue evidence="9">Muscle</tissue>
    </source>
</reference>
<feature type="region of interest" description="Disordered" evidence="7">
    <location>
        <begin position="1"/>
        <end position="192"/>
    </location>
</feature>
<dbReference type="PANTHER" id="PTHR23067:SF6">
    <property type="entry name" value="ZINC FINGER PROTEIN 385C"/>
    <property type="match status" value="1"/>
</dbReference>
<keyword evidence="3" id="KW-0677">Repeat</keyword>
<comment type="subcellular location">
    <subcellularLocation>
        <location evidence="1">Nucleus</location>
    </subcellularLocation>
</comment>
<keyword evidence="4" id="KW-0863">Zinc-finger</keyword>
<evidence type="ECO:0000259" key="8">
    <source>
        <dbReference type="Pfam" id="PF12874"/>
    </source>
</evidence>
<keyword evidence="2" id="KW-0479">Metal-binding</keyword>
<feature type="compositionally biased region" description="Low complexity" evidence="7">
    <location>
        <begin position="117"/>
        <end position="135"/>
    </location>
</feature>
<dbReference type="Pfam" id="PF12874">
    <property type="entry name" value="zf-met"/>
    <property type="match status" value="1"/>
</dbReference>
<feature type="compositionally biased region" description="Basic and acidic residues" evidence="7">
    <location>
        <begin position="179"/>
        <end position="191"/>
    </location>
</feature>
<feature type="domain" description="C2H2-type" evidence="8">
    <location>
        <begin position="192"/>
        <end position="213"/>
    </location>
</feature>
<keyword evidence="6" id="KW-0539">Nucleus</keyword>
<proteinExistence type="predicted"/>
<dbReference type="PANTHER" id="PTHR23067">
    <property type="entry name" value="DOUBLE-STRANDED RNA-BINDING ZINC FINGER PROTEIN"/>
    <property type="match status" value="1"/>
</dbReference>
<gene>
    <name evidence="9" type="ORF">EYF80_035402</name>
</gene>